<evidence type="ECO:0000313" key="1">
    <source>
        <dbReference type="EMBL" id="PLC46374.1"/>
    </source>
</evidence>
<dbReference type="KEGG" id="lce:LC2W_2474"/>
<evidence type="ECO:0000313" key="2">
    <source>
        <dbReference type="Proteomes" id="UP000234512"/>
    </source>
</evidence>
<name>A0A6A1YTT9_LACPA</name>
<proteinExistence type="predicted"/>
<dbReference type="RefSeq" id="WP_003576205.1">
    <property type="nucleotide sequence ID" value="NC_010999.1"/>
</dbReference>
<accession>K0N743</accession>
<dbReference type="KEGG" id="lcs:LCBD_2491"/>
<accession>A0A6A1YTT9</accession>
<sequence length="63" mass="7737">MNKHLFFDNRNTDALFQAYLENLAQWLGLNRQQKFGKSYNVRFYGSSEYHFNYIKHNFDRSDH</sequence>
<comment type="caution">
    <text evidence="1">The sequence shown here is derived from an EMBL/GenBank/DDBJ whole genome shotgun (WGS) entry which is preliminary data.</text>
</comment>
<organism evidence="1 2">
    <name type="scientific">Lacticaseibacillus paracasei</name>
    <name type="common">Lactobacillus paracasei</name>
    <dbReference type="NCBI Taxonomy" id="1597"/>
    <lineage>
        <taxon>Bacteria</taxon>
        <taxon>Bacillati</taxon>
        <taxon>Bacillota</taxon>
        <taxon>Bacilli</taxon>
        <taxon>Lactobacillales</taxon>
        <taxon>Lactobacillaceae</taxon>
        <taxon>Lacticaseibacillus</taxon>
    </lineage>
</organism>
<protein>
    <submittedName>
        <fullName evidence="1">Uncharacterized protein</fullName>
    </submittedName>
</protein>
<gene>
    <name evidence="1" type="ORF">C0Q90_07635</name>
</gene>
<dbReference type="Proteomes" id="UP000234512">
    <property type="component" value="Unassembled WGS sequence"/>
</dbReference>
<dbReference type="AlphaFoldDB" id="A0A6A1YTT9"/>
<dbReference type="EMBL" id="PKQJ01000007">
    <property type="protein sequence ID" value="PLC46374.1"/>
    <property type="molecule type" value="Genomic_DNA"/>
</dbReference>
<reference evidence="1 2" key="1">
    <citation type="journal article" date="2018" name="Genome Announc.">
        <title>Draft Genome Sequence of Lactobacillus paracasei DUP 13076, Which Exhibits Potent Antipathogenic Effects against Salmonella enterica Serovars Enteritidis, Typhimurium, and Heidelberg.</title>
        <authorList>
            <person name="Muyyarikkandy M.S."/>
            <person name="Alqahtani F.H."/>
            <person name="Mandoiu I."/>
            <person name="Amalaradjou M.A."/>
        </authorList>
    </citation>
    <scope>NUCLEOTIDE SEQUENCE [LARGE SCALE GENOMIC DNA]</scope>
    <source>
        <strain evidence="1 2">DUP 13076</strain>
    </source>
</reference>